<dbReference type="OrthoDB" id="9801841at2"/>
<accession>A0A1X7AIC7</accession>
<dbReference type="Gene3D" id="1.10.510.10">
    <property type="entry name" value="Transferase(Phosphotransferase) domain 1"/>
    <property type="match status" value="1"/>
</dbReference>
<feature type="domain" description="Protein kinase" evidence="2">
    <location>
        <begin position="210"/>
        <end position="532"/>
    </location>
</feature>
<evidence type="ECO:0000313" key="3">
    <source>
        <dbReference type="EMBL" id="SMA38575.1"/>
    </source>
</evidence>
<dbReference type="PANTHER" id="PTHR24348:SF68">
    <property type="entry name" value="SERINE_THREONINE-PROTEIN KINASE ATG1C"/>
    <property type="match status" value="1"/>
</dbReference>
<dbReference type="Pfam" id="PF00069">
    <property type="entry name" value="Pkinase"/>
    <property type="match status" value="1"/>
</dbReference>
<dbReference type="SUPFAM" id="SSF56112">
    <property type="entry name" value="Protein kinase-like (PK-like)"/>
    <property type="match status" value="1"/>
</dbReference>
<protein>
    <submittedName>
        <fullName evidence="3">Protein kinase domain protein</fullName>
    </submittedName>
</protein>
<dbReference type="SMART" id="SM00220">
    <property type="entry name" value="S_TKc"/>
    <property type="match status" value="1"/>
</dbReference>
<evidence type="ECO:0000313" key="4">
    <source>
        <dbReference type="Proteomes" id="UP000196573"/>
    </source>
</evidence>
<dbReference type="GO" id="GO:0005524">
    <property type="term" value="F:ATP binding"/>
    <property type="evidence" value="ECO:0007669"/>
    <property type="project" value="InterPro"/>
</dbReference>
<dbReference type="GO" id="GO:0005737">
    <property type="term" value="C:cytoplasm"/>
    <property type="evidence" value="ECO:0007669"/>
    <property type="project" value="TreeGrafter"/>
</dbReference>
<dbReference type="InterPro" id="IPR045269">
    <property type="entry name" value="Atg1-like"/>
</dbReference>
<gene>
    <name evidence="3" type="ORF">EHSB41UT_00895</name>
</gene>
<evidence type="ECO:0000259" key="2">
    <source>
        <dbReference type="PROSITE" id="PS50011"/>
    </source>
</evidence>
<dbReference type="Proteomes" id="UP000196573">
    <property type="component" value="Unassembled WGS sequence"/>
</dbReference>
<dbReference type="PROSITE" id="PS50011">
    <property type="entry name" value="PROTEIN_KINASE_DOM"/>
    <property type="match status" value="1"/>
</dbReference>
<keyword evidence="3" id="KW-0808">Transferase</keyword>
<dbReference type="EMBL" id="FWPT01000002">
    <property type="protein sequence ID" value="SMA38575.1"/>
    <property type="molecule type" value="Genomic_DNA"/>
</dbReference>
<proteinExistence type="predicted"/>
<feature type="region of interest" description="Disordered" evidence="1">
    <location>
        <begin position="398"/>
        <end position="422"/>
    </location>
</feature>
<dbReference type="PROSITE" id="PS00109">
    <property type="entry name" value="PROTEIN_KINASE_TYR"/>
    <property type="match status" value="1"/>
</dbReference>
<sequence>MNNGGIHISVHDVQSRLHCAQYDPTEKLGLDAKGNIVSEDEFNRRGIQHVTPGETFLDCTKNLRQWMEGNGKSILTRSVCRTEVPVTAGLLVDTLYPSDNDSPDPAADHDEGLEWSLESNLESNASLPYRDYSDTKDQRIAFDGGEPERLGEEGVQVEIDETLSQDEQLAGGQRLAPPVPTPRKQFAHGIGQNDHYHDLLADYGVNLKGCLIQQRLGAGAQGEVYLAVDPNRLDKDGKPTWVVIKTEERSLVDYVRSKTQDNVLEPVPDQNNIKLDKDIQACLAKLQETQHPNLTRVYDYEADGNGGITTFMEYYPQSLDSALDKMPGRRLGGAASREVARQLVDCSEELLQMGMVHKDIRPANLLLSQDGQHVVLTDFSLMKDLPADADPDEAPVTLMGPQNIFSPKTSSELSETGKGKARSMHNAEIATSLIQLRIGKSMLDTVLLPFDPDEYGLYDRKVSAEEWRDTKIQDRAQKLSDLHYEGKLIPAIQEMYKDNGVAMGQQEKDFLEKMLTGQIADPRLHPYVNYQR</sequence>
<keyword evidence="4" id="KW-1185">Reference proteome</keyword>
<dbReference type="InterPro" id="IPR000719">
    <property type="entry name" value="Prot_kinase_dom"/>
</dbReference>
<evidence type="ECO:0000256" key="1">
    <source>
        <dbReference type="SAM" id="MobiDB-lite"/>
    </source>
</evidence>
<keyword evidence="3" id="KW-0418">Kinase</keyword>
<name>A0A1X7AIC7_9GAMM</name>
<dbReference type="InterPro" id="IPR008266">
    <property type="entry name" value="Tyr_kinase_AS"/>
</dbReference>
<organism evidence="3 4">
    <name type="scientific">Parendozoicomonas haliclonae</name>
    <dbReference type="NCBI Taxonomy" id="1960125"/>
    <lineage>
        <taxon>Bacteria</taxon>
        <taxon>Pseudomonadati</taxon>
        <taxon>Pseudomonadota</taxon>
        <taxon>Gammaproteobacteria</taxon>
        <taxon>Oceanospirillales</taxon>
        <taxon>Endozoicomonadaceae</taxon>
        <taxon>Parendozoicomonas</taxon>
    </lineage>
</organism>
<feature type="compositionally biased region" description="Polar residues" evidence="1">
    <location>
        <begin position="403"/>
        <end position="414"/>
    </location>
</feature>
<dbReference type="AlphaFoldDB" id="A0A1X7AIC7"/>
<dbReference type="InterPro" id="IPR011009">
    <property type="entry name" value="Kinase-like_dom_sf"/>
</dbReference>
<reference evidence="3 4" key="1">
    <citation type="submission" date="2017-03" db="EMBL/GenBank/DDBJ databases">
        <authorList>
            <person name="Afonso C.L."/>
            <person name="Miller P.J."/>
            <person name="Scott M.A."/>
            <person name="Spackman E."/>
            <person name="Goraichik I."/>
            <person name="Dimitrov K.M."/>
            <person name="Suarez D.L."/>
            <person name="Swayne D.E."/>
        </authorList>
    </citation>
    <scope>NUCLEOTIDE SEQUENCE [LARGE SCALE GENOMIC DNA]</scope>
    <source>
        <strain evidence="3">SB41UT1</strain>
    </source>
</reference>
<dbReference type="GO" id="GO:0004674">
    <property type="term" value="F:protein serine/threonine kinase activity"/>
    <property type="evidence" value="ECO:0007669"/>
    <property type="project" value="InterPro"/>
</dbReference>
<dbReference type="RefSeq" id="WP_087107321.1">
    <property type="nucleotide sequence ID" value="NZ_CBCSCN010000001.1"/>
</dbReference>
<dbReference type="PANTHER" id="PTHR24348">
    <property type="entry name" value="SERINE/THREONINE-PROTEIN KINASE UNC-51-RELATED"/>
    <property type="match status" value="1"/>
</dbReference>